<proteinExistence type="predicted"/>
<organism evidence="2 3">
    <name type="scientific">Dendrobium catenatum</name>
    <dbReference type="NCBI Taxonomy" id="906689"/>
    <lineage>
        <taxon>Eukaryota</taxon>
        <taxon>Viridiplantae</taxon>
        <taxon>Streptophyta</taxon>
        <taxon>Embryophyta</taxon>
        <taxon>Tracheophyta</taxon>
        <taxon>Spermatophyta</taxon>
        <taxon>Magnoliopsida</taxon>
        <taxon>Liliopsida</taxon>
        <taxon>Asparagales</taxon>
        <taxon>Orchidaceae</taxon>
        <taxon>Epidendroideae</taxon>
        <taxon>Malaxideae</taxon>
        <taxon>Dendrobiinae</taxon>
        <taxon>Dendrobium</taxon>
    </lineage>
</organism>
<evidence type="ECO:0000256" key="1">
    <source>
        <dbReference type="SAM" id="Phobius"/>
    </source>
</evidence>
<reference evidence="2 3" key="1">
    <citation type="journal article" date="2016" name="Sci. Rep.">
        <title>The Dendrobium catenatum Lindl. genome sequence provides insights into polysaccharide synthase, floral development and adaptive evolution.</title>
        <authorList>
            <person name="Zhang G.Q."/>
            <person name="Xu Q."/>
            <person name="Bian C."/>
            <person name="Tsai W.C."/>
            <person name="Yeh C.M."/>
            <person name="Liu K.W."/>
            <person name="Yoshida K."/>
            <person name="Zhang L.S."/>
            <person name="Chang S.B."/>
            <person name="Chen F."/>
            <person name="Shi Y."/>
            <person name="Su Y.Y."/>
            <person name="Zhang Y.Q."/>
            <person name="Chen L.J."/>
            <person name="Yin Y."/>
            <person name="Lin M."/>
            <person name="Huang H."/>
            <person name="Deng H."/>
            <person name="Wang Z.W."/>
            <person name="Zhu S.L."/>
            <person name="Zhao X."/>
            <person name="Deng C."/>
            <person name="Niu S.C."/>
            <person name="Huang J."/>
            <person name="Wang M."/>
            <person name="Liu G.H."/>
            <person name="Yang H.J."/>
            <person name="Xiao X.J."/>
            <person name="Hsiao Y.Y."/>
            <person name="Wu W.L."/>
            <person name="Chen Y.Y."/>
            <person name="Mitsuda N."/>
            <person name="Ohme-Takagi M."/>
            <person name="Luo Y.B."/>
            <person name="Van de Peer Y."/>
            <person name="Liu Z.J."/>
        </authorList>
    </citation>
    <scope>NUCLEOTIDE SEQUENCE [LARGE SCALE GENOMIC DNA]</scope>
    <source>
        <tissue evidence="2">The whole plant</tissue>
    </source>
</reference>
<keyword evidence="1" id="KW-1133">Transmembrane helix</keyword>
<keyword evidence="3" id="KW-1185">Reference proteome</keyword>
<keyword evidence="1" id="KW-0472">Membrane</keyword>
<accession>A0A2I0VRU5</accession>
<evidence type="ECO:0000313" key="2">
    <source>
        <dbReference type="EMBL" id="PKU66130.1"/>
    </source>
</evidence>
<reference evidence="2 3" key="2">
    <citation type="journal article" date="2017" name="Nature">
        <title>The Apostasia genome and the evolution of orchids.</title>
        <authorList>
            <person name="Zhang G.Q."/>
            <person name="Liu K.W."/>
            <person name="Li Z."/>
            <person name="Lohaus R."/>
            <person name="Hsiao Y.Y."/>
            <person name="Niu S.C."/>
            <person name="Wang J.Y."/>
            <person name="Lin Y.C."/>
            <person name="Xu Q."/>
            <person name="Chen L.J."/>
            <person name="Yoshida K."/>
            <person name="Fujiwara S."/>
            <person name="Wang Z.W."/>
            <person name="Zhang Y.Q."/>
            <person name="Mitsuda N."/>
            <person name="Wang M."/>
            <person name="Liu G.H."/>
            <person name="Pecoraro L."/>
            <person name="Huang H.X."/>
            <person name="Xiao X.J."/>
            <person name="Lin M."/>
            <person name="Wu X.Y."/>
            <person name="Wu W.L."/>
            <person name="Chen Y.Y."/>
            <person name="Chang S.B."/>
            <person name="Sakamoto S."/>
            <person name="Ohme-Takagi M."/>
            <person name="Yagi M."/>
            <person name="Zeng S.J."/>
            <person name="Shen C.Y."/>
            <person name="Yeh C.M."/>
            <person name="Luo Y.B."/>
            <person name="Tsai W.C."/>
            <person name="Van de Peer Y."/>
            <person name="Liu Z.J."/>
        </authorList>
    </citation>
    <scope>NUCLEOTIDE SEQUENCE [LARGE SCALE GENOMIC DNA]</scope>
    <source>
        <tissue evidence="2">The whole plant</tissue>
    </source>
</reference>
<gene>
    <name evidence="2" type="ORF">MA16_Dca009504</name>
</gene>
<dbReference type="EMBL" id="KZ503291">
    <property type="protein sequence ID" value="PKU66130.1"/>
    <property type="molecule type" value="Genomic_DNA"/>
</dbReference>
<protein>
    <submittedName>
        <fullName evidence="2">Uncharacterized protein</fullName>
    </submittedName>
</protein>
<feature type="transmembrane region" description="Helical" evidence="1">
    <location>
        <begin position="14"/>
        <end position="35"/>
    </location>
</feature>
<evidence type="ECO:0000313" key="3">
    <source>
        <dbReference type="Proteomes" id="UP000233837"/>
    </source>
</evidence>
<keyword evidence="1" id="KW-0812">Transmembrane</keyword>
<dbReference type="Proteomes" id="UP000233837">
    <property type="component" value="Unassembled WGS sequence"/>
</dbReference>
<name>A0A2I0VRU5_9ASPA</name>
<sequence>MDPKTILRCSGDHIRIAVTGVISAVAGILFSFTVINCTAPSISIAAGSVSLAVSSSPIITRLVAELKIHKSEIDSSPSAPPLPTISSALP</sequence>
<dbReference type="AlphaFoldDB" id="A0A2I0VRU5"/>